<dbReference type="Pfam" id="PF02350">
    <property type="entry name" value="Epimerase_2"/>
    <property type="match status" value="1"/>
</dbReference>
<comment type="similarity">
    <text evidence="2 5">Belongs to the UDP-N-acetylglucosamine 2-epimerase family.</text>
</comment>
<dbReference type="AlphaFoldDB" id="A0A1F4TQL0"/>
<evidence type="ECO:0000256" key="1">
    <source>
        <dbReference type="ARBA" id="ARBA00023235"/>
    </source>
</evidence>
<dbReference type="Gene3D" id="3.40.50.2000">
    <property type="entry name" value="Glycogen Phosphorylase B"/>
    <property type="match status" value="2"/>
</dbReference>
<dbReference type="EMBL" id="MEUI01000012">
    <property type="protein sequence ID" value="OGC34869.1"/>
    <property type="molecule type" value="Genomic_DNA"/>
</dbReference>
<evidence type="ECO:0000313" key="8">
    <source>
        <dbReference type="Proteomes" id="UP000177309"/>
    </source>
</evidence>
<reference evidence="7 8" key="1">
    <citation type="journal article" date="2016" name="Nat. Commun.">
        <title>Thousands of microbial genomes shed light on interconnected biogeochemical processes in an aquifer system.</title>
        <authorList>
            <person name="Anantharaman K."/>
            <person name="Brown C.T."/>
            <person name="Hug L.A."/>
            <person name="Sharon I."/>
            <person name="Castelle C.J."/>
            <person name="Probst A.J."/>
            <person name="Thomas B.C."/>
            <person name="Singh A."/>
            <person name="Wilkins M.J."/>
            <person name="Karaoz U."/>
            <person name="Brodie E.L."/>
            <person name="Williams K.H."/>
            <person name="Hubbard S.S."/>
            <person name="Banfield J.F."/>
        </authorList>
    </citation>
    <scope>NUCLEOTIDE SEQUENCE [LARGE SCALE GENOMIC DNA]</scope>
</reference>
<evidence type="ECO:0000259" key="6">
    <source>
        <dbReference type="Pfam" id="PF02350"/>
    </source>
</evidence>
<sequence length="384" mass="43074">MRRKKIMSIFGTRPEAIKMAPVVAEIEKHSKQFESIVVVTAQHRQMLDQVLEIFQIKPHYDLDIMEKKQTLSKIMTKSLQGLDEIIQKEQPGLVLVQGDTSTVLAAALTAFYHKIPVGHVEAGLRTFDKFQPYPEEMNRQLTTRLAELHFPPTKTALNVLRNEGITKESVFLTGNTVIDALFAVVKRNYDLGQAGITVDPNKKNILLTAHRRENLGEPLKDICLAVKRLVAAHKNRLEVFFPMHKNPLVREIVTAILGDLPAVKLIEPLDYEPFVHLMNAADLILTDSGGVQEEAPSLGKPVLVLREKTERPEAIAAGCVKLVGTDQEKIFKTANKLLVDKKAYAKMSKAVNPYGDGLAAKRIVEAIRFYFNLTSRRPVEFKSI</sequence>
<dbReference type="PANTHER" id="PTHR43174">
    <property type="entry name" value="UDP-N-ACETYLGLUCOSAMINE 2-EPIMERASE"/>
    <property type="match status" value="1"/>
</dbReference>
<keyword evidence="1 5" id="KW-0413">Isomerase</keyword>
<protein>
    <recommendedName>
        <fullName evidence="3">UDP-N-acetylglucosamine 2-epimerase (non-hydrolyzing)</fullName>
        <ecNumber evidence="3">5.1.3.14</ecNumber>
    </recommendedName>
    <alternativeName>
        <fullName evidence="4">UDP-GlcNAc-2-epimerase</fullName>
    </alternativeName>
</protein>
<dbReference type="SUPFAM" id="SSF53756">
    <property type="entry name" value="UDP-Glycosyltransferase/glycogen phosphorylase"/>
    <property type="match status" value="1"/>
</dbReference>
<gene>
    <name evidence="7" type="ORF">A2462_05650</name>
</gene>
<evidence type="ECO:0000256" key="4">
    <source>
        <dbReference type="ARBA" id="ARBA00079400"/>
    </source>
</evidence>
<dbReference type="InterPro" id="IPR003331">
    <property type="entry name" value="UDP_GlcNAc_Epimerase_2_dom"/>
</dbReference>
<dbReference type="PANTHER" id="PTHR43174:SF2">
    <property type="entry name" value="UDP-N-ACETYLGLUCOSAMINE 2-EPIMERASE"/>
    <property type="match status" value="1"/>
</dbReference>
<dbReference type="CDD" id="cd03786">
    <property type="entry name" value="GTB_UDP-GlcNAc_2-Epimerase"/>
    <property type="match status" value="1"/>
</dbReference>
<dbReference type="NCBIfam" id="TIGR00236">
    <property type="entry name" value="wecB"/>
    <property type="match status" value="1"/>
</dbReference>
<evidence type="ECO:0000313" key="7">
    <source>
        <dbReference type="EMBL" id="OGC34869.1"/>
    </source>
</evidence>
<evidence type="ECO:0000256" key="2">
    <source>
        <dbReference type="ARBA" id="ARBA00038209"/>
    </source>
</evidence>
<feature type="domain" description="UDP-N-acetylglucosamine 2-epimerase" evidence="6">
    <location>
        <begin position="29"/>
        <end position="368"/>
    </location>
</feature>
<dbReference type="EC" id="5.1.3.14" evidence="3"/>
<proteinExistence type="inferred from homology"/>
<name>A0A1F4TQL0_UNCSA</name>
<dbReference type="FunFam" id="3.40.50.2000:FF:000043">
    <property type="entry name" value="UDP-N-acetylglucosamine 2-epimerase"/>
    <property type="match status" value="1"/>
</dbReference>
<organism evidence="7 8">
    <name type="scientific">candidate division WOR-1 bacterium RIFOXYC2_FULL_41_25</name>
    <dbReference type="NCBI Taxonomy" id="1802586"/>
    <lineage>
        <taxon>Bacteria</taxon>
        <taxon>Bacillati</taxon>
        <taxon>Saganbacteria</taxon>
    </lineage>
</organism>
<accession>A0A1F4TQL0</accession>
<dbReference type="InterPro" id="IPR029767">
    <property type="entry name" value="WecB-like"/>
</dbReference>
<comment type="caution">
    <text evidence="7">The sequence shown here is derived from an EMBL/GenBank/DDBJ whole genome shotgun (WGS) entry which is preliminary data.</text>
</comment>
<dbReference type="GO" id="GO:0008761">
    <property type="term" value="F:UDP-N-acetylglucosamine 2-epimerase activity"/>
    <property type="evidence" value="ECO:0007669"/>
    <property type="project" value="UniProtKB-EC"/>
</dbReference>
<dbReference type="Proteomes" id="UP000177309">
    <property type="component" value="Unassembled WGS sequence"/>
</dbReference>
<evidence type="ECO:0000256" key="5">
    <source>
        <dbReference type="RuleBase" id="RU003513"/>
    </source>
</evidence>
<evidence type="ECO:0000256" key="3">
    <source>
        <dbReference type="ARBA" id="ARBA00038858"/>
    </source>
</evidence>